<dbReference type="InterPro" id="IPR001303">
    <property type="entry name" value="Aldolase_II/adducin_N"/>
</dbReference>
<keyword evidence="6" id="KW-1185">Reference proteome</keyword>
<organism evidence="5 6">
    <name type="scientific">Amycolatopsis eburnea</name>
    <dbReference type="NCBI Taxonomy" id="2267691"/>
    <lineage>
        <taxon>Bacteria</taxon>
        <taxon>Bacillati</taxon>
        <taxon>Actinomycetota</taxon>
        <taxon>Actinomycetes</taxon>
        <taxon>Pseudonocardiales</taxon>
        <taxon>Pseudonocardiaceae</taxon>
        <taxon>Amycolatopsis</taxon>
    </lineage>
</organism>
<dbReference type="InterPro" id="IPR050197">
    <property type="entry name" value="Aldolase_class_II_sugar_metab"/>
</dbReference>
<dbReference type="PANTHER" id="PTHR22789">
    <property type="entry name" value="FUCULOSE PHOSPHATE ALDOLASE"/>
    <property type="match status" value="1"/>
</dbReference>
<feature type="compositionally biased region" description="Polar residues" evidence="3">
    <location>
        <begin position="1"/>
        <end position="11"/>
    </location>
</feature>
<gene>
    <name evidence="5" type="ORF">EIY87_33580</name>
</gene>
<dbReference type="InterPro" id="IPR036409">
    <property type="entry name" value="Aldolase_II/adducin_N_sf"/>
</dbReference>
<dbReference type="AlphaFoldDB" id="A0A3R9ELK5"/>
<comment type="caution">
    <text evidence="5">The sequence shown here is derived from an EMBL/GenBank/DDBJ whole genome shotgun (WGS) entry which is preliminary data.</text>
</comment>
<dbReference type="GO" id="GO:0016832">
    <property type="term" value="F:aldehyde-lyase activity"/>
    <property type="evidence" value="ECO:0007669"/>
    <property type="project" value="TreeGrafter"/>
</dbReference>
<evidence type="ECO:0000259" key="4">
    <source>
        <dbReference type="SMART" id="SM01007"/>
    </source>
</evidence>
<dbReference type="GO" id="GO:0005829">
    <property type="term" value="C:cytosol"/>
    <property type="evidence" value="ECO:0007669"/>
    <property type="project" value="TreeGrafter"/>
</dbReference>
<evidence type="ECO:0000313" key="5">
    <source>
        <dbReference type="EMBL" id="RSD11702.1"/>
    </source>
</evidence>
<dbReference type="PANTHER" id="PTHR22789:SF0">
    <property type="entry name" value="3-OXO-TETRONATE 4-PHOSPHATE DECARBOXYLASE-RELATED"/>
    <property type="match status" value="1"/>
</dbReference>
<keyword evidence="1" id="KW-0479">Metal-binding</keyword>
<dbReference type="EMBL" id="RSEC01000059">
    <property type="protein sequence ID" value="RSD11702.1"/>
    <property type="molecule type" value="Genomic_DNA"/>
</dbReference>
<protein>
    <submittedName>
        <fullName evidence="5">Class II aldolase/adducin family protein</fullName>
    </submittedName>
</protein>
<feature type="domain" description="Class II aldolase/adducin N-terminal" evidence="4">
    <location>
        <begin position="96"/>
        <end position="283"/>
    </location>
</feature>
<evidence type="ECO:0000256" key="2">
    <source>
        <dbReference type="ARBA" id="ARBA00023239"/>
    </source>
</evidence>
<dbReference type="GO" id="GO:0046872">
    <property type="term" value="F:metal ion binding"/>
    <property type="evidence" value="ECO:0007669"/>
    <property type="project" value="UniProtKB-KW"/>
</dbReference>
<dbReference type="SUPFAM" id="SSF53639">
    <property type="entry name" value="AraD/HMP-PK domain-like"/>
    <property type="match status" value="1"/>
</dbReference>
<reference evidence="5 6" key="1">
    <citation type="submission" date="2018-12" db="EMBL/GenBank/DDBJ databases">
        <title>Amycolatopsis eburnea sp. nov. actinomycete associate with arbuscular mycorrhiza fungal spore.</title>
        <authorList>
            <person name="Lumyong S."/>
            <person name="Chaiya L."/>
        </authorList>
    </citation>
    <scope>NUCLEOTIDE SEQUENCE [LARGE SCALE GENOMIC DNA]</scope>
    <source>
        <strain evidence="5 6">GLM-1</strain>
    </source>
</reference>
<accession>A0A3R9ELK5</accession>
<feature type="compositionally biased region" description="Low complexity" evidence="3">
    <location>
        <begin position="13"/>
        <end position="33"/>
    </location>
</feature>
<proteinExistence type="predicted"/>
<dbReference type="Proteomes" id="UP000267081">
    <property type="component" value="Unassembled WGS sequence"/>
</dbReference>
<evidence type="ECO:0000313" key="6">
    <source>
        <dbReference type="Proteomes" id="UP000267081"/>
    </source>
</evidence>
<feature type="region of interest" description="Disordered" evidence="3">
    <location>
        <begin position="1"/>
        <end position="48"/>
    </location>
</feature>
<sequence length="339" mass="36091">METPASTSSAWCSPASRARTPSASRGRSPTRPTAARNPCSCPGSSPARSPPTAWLCWPDVASGCSPSRPAWSPRPPPSFPRRTSGVLVSDTEDLRALVALSCRILAATGCVREITGHVSTRVPGTDRILVRCRPPQDPGVRFTVTDDIHLVGLDATNADLPDGYALPGEWPIHTELYRRRPDVGSVVHGHPEASLKCGILGLPMEPVIGAYDPGAMELAVRGVPTYPRAVLISDRQLGGEVADTMDTADACLLRGHGVVAVGADLQQATVRAIKLETLAELTLSLHSVPGAQAQALSEEDIAEVSGFVNSRNAAKTYAHWTWDYYRHTLGDAADVTRRG</sequence>
<keyword evidence="2" id="KW-0456">Lyase</keyword>
<evidence type="ECO:0000256" key="1">
    <source>
        <dbReference type="ARBA" id="ARBA00022723"/>
    </source>
</evidence>
<dbReference type="GO" id="GO:0019323">
    <property type="term" value="P:pentose catabolic process"/>
    <property type="evidence" value="ECO:0007669"/>
    <property type="project" value="TreeGrafter"/>
</dbReference>
<dbReference type="Pfam" id="PF00596">
    <property type="entry name" value="Aldolase_II"/>
    <property type="match status" value="1"/>
</dbReference>
<name>A0A3R9ELK5_9PSEU</name>
<dbReference type="SMART" id="SM01007">
    <property type="entry name" value="Aldolase_II"/>
    <property type="match status" value="1"/>
</dbReference>
<evidence type="ECO:0000256" key="3">
    <source>
        <dbReference type="SAM" id="MobiDB-lite"/>
    </source>
</evidence>
<dbReference type="Gene3D" id="3.40.225.10">
    <property type="entry name" value="Class II aldolase/adducin N-terminal domain"/>
    <property type="match status" value="1"/>
</dbReference>